<accession>A0A101XPW3</accession>
<keyword evidence="7" id="KW-1133">Transmembrane helix</keyword>
<evidence type="ECO:0000313" key="9">
    <source>
        <dbReference type="EMBL" id="KUO95380.1"/>
    </source>
</evidence>
<feature type="transmembrane region" description="Helical" evidence="7">
    <location>
        <begin position="57"/>
        <end position="79"/>
    </location>
</feature>
<dbReference type="OrthoDB" id="2448482at2"/>
<evidence type="ECO:0000256" key="3">
    <source>
        <dbReference type="ARBA" id="ARBA00022801"/>
    </source>
</evidence>
<keyword evidence="1 6" id="KW-0645">Protease</keyword>
<comment type="caution">
    <text evidence="9">The sequence shown here is derived from an EMBL/GenBank/DDBJ whole genome shotgun (WGS) entry which is preliminary data.</text>
</comment>
<keyword evidence="7" id="KW-0812">Transmembrane</keyword>
<dbReference type="RefSeq" id="WP_067717555.1">
    <property type="nucleotide sequence ID" value="NZ_LPVJ01000052.1"/>
</dbReference>
<evidence type="ECO:0000256" key="6">
    <source>
        <dbReference type="RuleBase" id="RU003983"/>
    </source>
</evidence>
<keyword evidence="7" id="KW-0472">Membrane</keyword>
<evidence type="ECO:0000313" key="10">
    <source>
        <dbReference type="Proteomes" id="UP000053557"/>
    </source>
</evidence>
<dbReference type="PANTHER" id="PTHR34978">
    <property type="entry name" value="POSSIBLE SENSOR-TRANSDUCER PROTEIN BLAR"/>
    <property type="match status" value="1"/>
</dbReference>
<protein>
    <recommendedName>
        <fullName evidence="8">Peptidase M48 domain-containing protein</fullName>
    </recommendedName>
</protein>
<evidence type="ECO:0000256" key="2">
    <source>
        <dbReference type="ARBA" id="ARBA00022723"/>
    </source>
</evidence>
<evidence type="ECO:0000256" key="7">
    <source>
        <dbReference type="SAM" id="Phobius"/>
    </source>
</evidence>
<dbReference type="GO" id="GO:0046872">
    <property type="term" value="F:metal ion binding"/>
    <property type="evidence" value="ECO:0007669"/>
    <property type="project" value="UniProtKB-KW"/>
</dbReference>
<dbReference type="GO" id="GO:0004222">
    <property type="term" value="F:metalloendopeptidase activity"/>
    <property type="evidence" value="ECO:0007669"/>
    <property type="project" value="InterPro"/>
</dbReference>
<comment type="cofactor">
    <cofactor evidence="6">
        <name>Zn(2+)</name>
        <dbReference type="ChEBI" id="CHEBI:29105"/>
    </cofactor>
    <text evidence="6">Binds 1 zinc ion per subunit.</text>
</comment>
<dbReference type="GO" id="GO:0006508">
    <property type="term" value="P:proteolysis"/>
    <property type="evidence" value="ECO:0007669"/>
    <property type="project" value="UniProtKB-KW"/>
</dbReference>
<keyword evidence="5 6" id="KW-0482">Metalloprotease</keyword>
<gene>
    <name evidence="9" type="ORF">ATW55_11035</name>
</gene>
<evidence type="ECO:0000256" key="1">
    <source>
        <dbReference type="ARBA" id="ARBA00022670"/>
    </source>
</evidence>
<keyword evidence="2" id="KW-0479">Metal-binding</keyword>
<keyword evidence="10" id="KW-1185">Reference proteome</keyword>
<dbReference type="InterPro" id="IPR001915">
    <property type="entry name" value="Peptidase_M48"/>
</dbReference>
<feature type="transmembrane region" description="Helical" evidence="7">
    <location>
        <begin position="12"/>
        <end position="37"/>
    </location>
</feature>
<dbReference type="Proteomes" id="UP000053557">
    <property type="component" value="Unassembled WGS sequence"/>
</dbReference>
<dbReference type="AlphaFoldDB" id="A0A101XPW3"/>
<evidence type="ECO:0000256" key="5">
    <source>
        <dbReference type="ARBA" id="ARBA00023049"/>
    </source>
</evidence>
<organism evidence="9 10">
    <name type="scientific">Ferroacidibacillus organovorans</name>
    <dbReference type="NCBI Taxonomy" id="1765683"/>
    <lineage>
        <taxon>Bacteria</taxon>
        <taxon>Bacillati</taxon>
        <taxon>Bacillota</taxon>
        <taxon>Bacilli</taxon>
        <taxon>Bacillales</taxon>
        <taxon>Alicyclobacillaceae</taxon>
        <taxon>Ferroacidibacillus</taxon>
    </lineage>
</organism>
<feature type="domain" description="Peptidase M48" evidence="8">
    <location>
        <begin position="115"/>
        <end position="193"/>
    </location>
</feature>
<comment type="similarity">
    <text evidence="6">Belongs to the peptidase M48 family.</text>
</comment>
<keyword evidence="3 6" id="KW-0378">Hydrolase</keyword>
<feature type="transmembrane region" description="Helical" evidence="7">
    <location>
        <begin position="264"/>
        <end position="282"/>
    </location>
</feature>
<dbReference type="Pfam" id="PF01435">
    <property type="entry name" value="Peptidase_M48"/>
    <property type="match status" value="1"/>
</dbReference>
<dbReference type="Gene3D" id="3.30.2010.10">
    <property type="entry name" value="Metalloproteases ('zincins'), catalytic domain"/>
    <property type="match status" value="1"/>
</dbReference>
<evidence type="ECO:0000256" key="4">
    <source>
        <dbReference type="ARBA" id="ARBA00022833"/>
    </source>
</evidence>
<proteinExistence type="inferred from homology"/>
<dbReference type="EMBL" id="LPVJ01000052">
    <property type="protein sequence ID" value="KUO95380.1"/>
    <property type="molecule type" value="Genomic_DNA"/>
</dbReference>
<keyword evidence="4 6" id="KW-0862">Zinc</keyword>
<evidence type="ECO:0000259" key="8">
    <source>
        <dbReference type="Pfam" id="PF01435"/>
    </source>
</evidence>
<dbReference type="PANTHER" id="PTHR34978:SF3">
    <property type="entry name" value="SLR0241 PROTEIN"/>
    <property type="match status" value="1"/>
</dbReference>
<sequence length="284" mass="32350">MIRFSAIRDRIFHMYAYSLTAAGIAVLVQAGLLFALYSSLRHLVWMSSMNHSVKIPIWLYALVAILLFLILAFWFRLLANIFRQLEYRKRFLAAVTSSLAPLQLDHSIEYAGNIQWYLLYNTHERYAFTWGIKHPKVAVSQGLWETLDASAQRAVLYHELAHVIAGDTFQQSFLQALSAALHPLVVSLLYKRYLIRRELLADQFSISACEGDEVPLMTALLAVAQSAVTHEPQVSLAGAMQARLNFMESGRLPRWWDTSLRNRLLSTLIAILLTLGEGILIWCR</sequence>
<name>A0A101XPW3_9BACL</name>
<reference evidence="9 10" key="1">
    <citation type="submission" date="2015-12" db="EMBL/GenBank/DDBJ databases">
        <title>Draft genome sequence of Acidibacillus ferrooxidans ITV001, isolated from a chalcopyrite acid mine drainage site in Brazil.</title>
        <authorList>
            <person name="Dall'Agnol H."/>
            <person name="Nancucheo I."/>
            <person name="Johnson B."/>
            <person name="Oliveira R."/>
            <person name="Leite L."/>
            <person name="Pylro V."/>
            <person name="Nunes G.L."/>
            <person name="Tzotzos G."/>
            <person name="Fernandes G.R."/>
            <person name="Dutra J."/>
            <person name="Orellana S.C."/>
            <person name="Oliveira G."/>
        </authorList>
    </citation>
    <scope>NUCLEOTIDE SEQUENCE [LARGE SCALE GENOMIC DNA]</scope>
    <source>
        <strain evidence="10">ITV01</strain>
    </source>
</reference>
<dbReference type="InterPro" id="IPR052173">
    <property type="entry name" value="Beta-lactam_resp_regulator"/>
</dbReference>